<name>A0A150TDX0_SORCE</name>
<comment type="similarity">
    <text evidence="3">Belongs to the peptidase C56 family. HSP31-like subfamily.</text>
</comment>
<accession>A0A150TDX0</accession>
<feature type="domain" description="DJ-1/PfpI" evidence="4">
    <location>
        <begin position="143"/>
        <end position="289"/>
    </location>
</feature>
<keyword evidence="2" id="KW-0456">Lyase</keyword>
<dbReference type="SUPFAM" id="SSF52317">
    <property type="entry name" value="Class I glutamine amidotransferase-like"/>
    <property type="match status" value="1"/>
</dbReference>
<dbReference type="Gene3D" id="3.40.50.880">
    <property type="match status" value="1"/>
</dbReference>
<organism evidence="5 6">
    <name type="scientific">Sorangium cellulosum</name>
    <name type="common">Polyangium cellulosum</name>
    <dbReference type="NCBI Taxonomy" id="56"/>
    <lineage>
        <taxon>Bacteria</taxon>
        <taxon>Pseudomonadati</taxon>
        <taxon>Myxococcota</taxon>
        <taxon>Polyangia</taxon>
        <taxon>Polyangiales</taxon>
        <taxon>Polyangiaceae</taxon>
        <taxon>Sorangium</taxon>
    </lineage>
</organism>
<evidence type="ECO:0000256" key="2">
    <source>
        <dbReference type="ARBA" id="ARBA00023239"/>
    </source>
</evidence>
<dbReference type="InterPro" id="IPR050325">
    <property type="entry name" value="Prot/Nucl_acid_deglycase"/>
</dbReference>
<comment type="caution">
    <text evidence="5">The sequence shown here is derived from an EMBL/GenBank/DDBJ whole genome shotgun (WGS) entry which is preliminary data.</text>
</comment>
<dbReference type="PANTHER" id="PTHR48094:SF11">
    <property type="entry name" value="GLUTATHIONE-INDEPENDENT GLYOXALASE HSP31-RELATED"/>
    <property type="match status" value="1"/>
</dbReference>
<gene>
    <name evidence="5" type="ORF">BE21_04900</name>
</gene>
<dbReference type="GO" id="GO:0019172">
    <property type="term" value="F:glyoxalase III activity"/>
    <property type="evidence" value="ECO:0007669"/>
    <property type="project" value="TreeGrafter"/>
</dbReference>
<evidence type="ECO:0000259" key="4">
    <source>
        <dbReference type="Pfam" id="PF01965"/>
    </source>
</evidence>
<dbReference type="GO" id="GO:0019243">
    <property type="term" value="P:methylglyoxal catabolic process to D-lactate via S-lactoyl-glutathione"/>
    <property type="evidence" value="ECO:0007669"/>
    <property type="project" value="TreeGrafter"/>
</dbReference>
<dbReference type="InterPro" id="IPR002818">
    <property type="entry name" value="DJ-1/PfpI"/>
</dbReference>
<protein>
    <recommendedName>
        <fullName evidence="4">DJ-1/PfpI domain-containing protein</fullName>
    </recommendedName>
</protein>
<dbReference type="AlphaFoldDB" id="A0A150TDX0"/>
<keyword evidence="1" id="KW-0346">Stress response</keyword>
<dbReference type="Proteomes" id="UP000075502">
    <property type="component" value="Unassembled WGS sequence"/>
</dbReference>
<evidence type="ECO:0000256" key="1">
    <source>
        <dbReference type="ARBA" id="ARBA00023016"/>
    </source>
</evidence>
<evidence type="ECO:0000256" key="3">
    <source>
        <dbReference type="ARBA" id="ARBA00038493"/>
    </source>
</evidence>
<dbReference type="PANTHER" id="PTHR48094">
    <property type="entry name" value="PROTEIN/NUCLEIC ACID DEGLYCASE DJ-1-RELATED"/>
    <property type="match status" value="1"/>
</dbReference>
<evidence type="ECO:0000313" key="5">
    <source>
        <dbReference type="EMBL" id="KYG02873.1"/>
    </source>
</evidence>
<dbReference type="GO" id="GO:0005737">
    <property type="term" value="C:cytoplasm"/>
    <property type="evidence" value="ECO:0007669"/>
    <property type="project" value="TreeGrafter"/>
</dbReference>
<reference evidence="5 6" key="1">
    <citation type="submission" date="2014-02" db="EMBL/GenBank/DDBJ databases">
        <title>The small core and large imbalanced accessory genome model reveals a collaborative survival strategy of Sorangium cellulosum strains in nature.</title>
        <authorList>
            <person name="Han K."/>
            <person name="Peng R."/>
            <person name="Blom J."/>
            <person name="Li Y.-Z."/>
        </authorList>
    </citation>
    <scope>NUCLEOTIDE SEQUENCE [LARGE SCALE GENOMIC DNA]</scope>
    <source>
        <strain evidence="5 6">So0007-03</strain>
    </source>
</reference>
<evidence type="ECO:0000313" key="6">
    <source>
        <dbReference type="Proteomes" id="UP000075502"/>
    </source>
</evidence>
<dbReference type="Pfam" id="PF01965">
    <property type="entry name" value="DJ-1_PfpI"/>
    <property type="match status" value="1"/>
</dbReference>
<proteinExistence type="inferred from homology"/>
<sequence length="306" mass="32988">MESTRGPERRGEPRGAARKAALLAGLAVLLGGSALVACAAAPPRLHPVFPERPVAEKPKGKILFVLSAAREQTLGDSSRRATGTFLGEFYEPYLALTGAGHEVVFTTEGGAVPAIDPESLDEKYWEDGALRARAQHFVERAPQVRAPLSLKQARAAADAFDGIVVPGGQGVMVDLLDNADLHALLAHFAAKHQPVGLICHAPAVLTRMRQPNPLSRRTVTSVSSLEELYIETFVMGAEAQVRNIGEQLEDHGYEHEAAFPGSAHALRDCNLVTSQNPFSTGRFSALYLEAVADYRRGARCARRERP</sequence>
<dbReference type="EMBL" id="JEME01002902">
    <property type="protein sequence ID" value="KYG02873.1"/>
    <property type="molecule type" value="Genomic_DNA"/>
</dbReference>
<dbReference type="InterPro" id="IPR029062">
    <property type="entry name" value="Class_I_gatase-like"/>
</dbReference>